<comment type="subcellular location">
    <subcellularLocation>
        <location evidence="1">Cell inner membrane</location>
    </subcellularLocation>
</comment>
<dbReference type="PIRSF" id="PIRSF026649">
    <property type="entry name" value="MsbB"/>
    <property type="match status" value="1"/>
</dbReference>
<dbReference type="PANTHER" id="PTHR30606">
    <property type="entry name" value="LIPID A BIOSYNTHESIS LAUROYL ACYLTRANSFERASE"/>
    <property type="match status" value="1"/>
</dbReference>
<evidence type="ECO:0000256" key="1">
    <source>
        <dbReference type="ARBA" id="ARBA00004533"/>
    </source>
</evidence>
<dbReference type="PANTHER" id="PTHR30606:SF10">
    <property type="entry name" value="PHOSPHATIDYLINOSITOL MANNOSIDE ACYLTRANSFERASE"/>
    <property type="match status" value="1"/>
</dbReference>
<evidence type="ECO:0000256" key="3">
    <source>
        <dbReference type="ARBA" id="ARBA00022519"/>
    </source>
</evidence>
<sequence length="325" mass="35291">MAPPLRKQIKRRARSVLVRFAVRLLGFLPLGPALALGGFAGAVAHRLAWKTRGVALAHLALAFPEKSEAEREAIARGMFVHLARSALELAAIRSFDDRLDAYVELSPPTLLKDVIARGRGMVFVTGHVGSWELLARRIARAGIQNAVIAKASADAALNTMAERFRAEGGVTTLWRENPDTGRAIIRTFRQGKALGLLIDQDTNVQGVFVPFFGRLAFTPRAAADLAIRFGAPVVVGTIHRKGPHPGDGHLLTVTEIPFSSDPPDREAEVVRLTAACSAALEAAIRRHPEEWVWMHERWKTRPDETATGGGPQAKAVPKSADLSNR</sequence>
<protein>
    <submittedName>
        <fullName evidence="8">Lipid A biosynthesis acyltransferase</fullName>
    </submittedName>
</protein>
<gene>
    <name evidence="8" type="ORF">AMOR_22810</name>
</gene>
<dbReference type="EMBL" id="AP025591">
    <property type="protein sequence ID" value="BDG03285.1"/>
    <property type="molecule type" value="Genomic_DNA"/>
</dbReference>
<organism evidence="8 9">
    <name type="scientific">Anaeromyxobacter oryzae</name>
    <dbReference type="NCBI Taxonomy" id="2918170"/>
    <lineage>
        <taxon>Bacteria</taxon>
        <taxon>Pseudomonadati</taxon>
        <taxon>Myxococcota</taxon>
        <taxon>Myxococcia</taxon>
        <taxon>Myxococcales</taxon>
        <taxon>Cystobacterineae</taxon>
        <taxon>Anaeromyxobacteraceae</taxon>
        <taxon>Anaeromyxobacter</taxon>
    </lineage>
</organism>
<keyword evidence="4" id="KW-0808">Transferase</keyword>
<accession>A0ABM7WV64</accession>
<keyword evidence="6 8" id="KW-0012">Acyltransferase</keyword>
<dbReference type="Proteomes" id="UP001162891">
    <property type="component" value="Chromosome"/>
</dbReference>
<dbReference type="Pfam" id="PF03279">
    <property type="entry name" value="Lip_A_acyltrans"/>
    <property type="match status" value="1"/>
</dbReference>
<evidence type="ECO:0000256" key="7">
    <source>
        <dbReference type="SAM" id="MobiDB-lite"/>
    </source>
</evidence>
<evidence type="ECO:0000313" key="8">
    <source>
        <dbReference type="EMBL" id="BDG03285.1"/>
    </source>
</evidence>
<keyword evidence="5" id="KW-0472">Membrane</keyword>
<keyword evidence="9" id="KW-1185">Reference proteome</keyword>
<dbReference type="GO" id="GO:0016746">
    <property type="term" value="F:acyltransferase activity"/>
    <property type="evidence" value="ECO:0007669"/>
    <property type="project" value="UniProtKB-KW"/>
</dbReference>
<evidence type="ECO:0000256" key="2">
    <source>
        <dbReference type="ARBA" id="ARBA00022475"/>
    </source>
</evidence>
<dbReference type="CDD" id="cd07984">
    <property type="entry name" value="LPLAT_LABLAT-like"/>
    <property type="match status" value="1"/>
</dbReference>
<feature type="region of interest" description="Disordered" evidence="7">
    <location>
        <begin position="301"/>
        <end position="325"/>
    </location>
</feature>
<evidence type="ECO:0000256" key="6">
    <source>
        <dbReference type="ARBA" id="ARBA00023315"/>
    </source>
</evidence>
<dbReference type="InterPro" id="IPR004960">
    <property type="entry name" value="LipA_acyltrans"/>
</dbReference>
<evidence type="ECO:0000313" key="9">
    <source>
        <dbReference type="Proteomes" id="UP001162891"/>
    </source>
</evidence>
<proteinExistence type="predicted"/>
<name>A0ABM7WV64_9BACT</name>
<dbReference type="RefSeq" id="WP_248361163.1">
    <property type="nucleotide sequence ID" value="NZ_AP025591.1"/>
</dbReference>
<reference evidence="9" key="1">
    <citation type="journal article" date="2022" name="Int. J. Syst. Evol. Microbiol.">
        <title>Anaeromyxobacter oryzae sp. nov., Anaeromyxobacter diazotrophicus sp. nov. and Anaeromyxobacter paludicola sp. nov., isolated from paddy soils.</title>
        <authorList>
            <person name="Itoh H."/>
            <person name="Xu Z."/>
            <person name="Mise K."/>
            <person name="Masuda Y."/>
            <person name="Ushijima N."/>
            <person name="Hayakawa C."/>
            <person name="Shiratori Y."/>
            <person name="Senoo K."/>
        </authorList>
    </citation>
    <scope>NUCLEOTIDE SEQUENCE [LARGE SCALE GENOMIC DNA]</scope>
    <source>
        <strain evidence="9">Red232</strain>
    </source>
</reference>
<keyword evidence="2" id="KW-1003">Cell membrane</keyword>
<keyword evidence="3" id="KW-0997">Cell inner membrane</keyword>
<evidence type="ECO:0000256" key="4">
    <source>
        <dbReference type="ARBA" id="ARBA00022679"/>
    </source>
</evidence>
<evidence type="ECO:0000256" key="5">
    <source>
        <dbReference type="ARBA" id="ARBA00023136"/>
    </source>
</evidence>